<keyword evidence="3" id="KW-0731">Sigma factor</keyword>
<keyword evidence="4" id="KW-0804">Transcription</keyword>
<dbReference type="InterPro" id="IPR014284">
    <property type="entry name" value="RNA_pol_sigma-70_dom"/>
</dbReference>
<dbReference type="Gene3D" id="1.10.10.10">
    <property type="entry name" value="Winged helix-like DNA-binding domain superfamily/Winged helix DNA-binding domain"/>
    <property type="match status" value="1"/>
</dbReference>
<dbReference type="AlphaFoldDB" id="A0A8J6QFU1"/>
<dbReference type="EMBL" id="JACVXC010000002">
    <property type="protein sequence ID" value="MBD0835377.1"/>
    <property type="molecule type" value="Genomic_DNA"/>
</dbReference>
<accession>A0A8J6QFU1</accession>
<dbReference type="SUPFAM" id="SSF88659">
    <property type="entry name" value="Sigma3 and sigma4 domains of RNA polymerase sigma factors"/>
    <property type="match status" value="1"/>
</dbReference>
<evidence type="ECO:0000256" key="4">
    <source>
        <dbReference type="ARBA" id="ARBA00023163"/>
    </source>
</evidence>
<proteinExistence type="inferred from homology"/>
<feature type="domain" description="RNA polymerase sigma-70 region 2" evidence="5">
    <location>
        <begin position="21"/>
        <end position="85"/>
    </location>
</feature>
<comment type="caution">
    <text evidence="7">The sequence shown here is derived from an EMBL/GenBank/DDBJ whole genome shotgun (WGS) entry which is preliminary data.</text>
</comment>
<keyword evidence="8" id="KW-1185">Reference proteome</keyword>
<evidence type="ECO:0000259" key="6">
    <source>
        <dbReference type="Pfam" id="PF08281"/>
    </source>
</evidence>
<reference evidence="7" key="1">
    <citation type="journal article" date="2013" name="Int. J. Syst. Evol. Microbiol.">
        <title>Aestuariibaculum suncheonense gen. nov., sp. nov., a marine bacterium of the family Flavobacteriaceae isolated from a tidal flat and emended descriptions of the genera Gaetbulibacter and Tamlana.</title>
        <authorList>
            <person name="Jeong S.H."/>
            <person name="Park M.S."/>
            <person name="Jin H.M."/>
            <person name="Lee K."/>
            <person name="Park W."/>
            <person name="Jeon C.O."/>
        </authorList>
    </citation>
    <scope>NUCLEOTIDE SEQUENCE</scope>
    <source>
        <strain evidence="7">SC17</strain>
    </source>
</reference>
<evidence type="ECO:0000313" key="7">
    <source>
        <dbReference type="EMBL" id="MBD0835377.1"/>
    </source>
</evidence>
<dbReference type="GO" id="GO:0003677">
    <property type="term" value="F:DNA binding"/>
    <property type="evidence" value="ECO:0007669"/>
    <property type="project" value="InterPro"/>
</dbReference>
<reference evidence="7" key="2">
    <citation type="submission" date="2020-09" db="EMBL/GenBank/DDBJ databases">
        <authorList>
            <person name="Wu Z."/>
        </authorList>
    </citation>
    <scope>NUCLEOTIDE SEQUENCE</scope>
    <source>
        <strain evidence="7">SC17</strain>
    </source>
</reference>
<dbReference type="InterPro" id="IPR036388">
    <property type="entry name" value="WH-like_DNA-bd_sf"/>
</dbReference>
<dbReference type="CDD" id="cd06171">
    <property type="entry name" value="Sigma70_r4"/>
    <property type="match status" value="1"/>
</dbReference>
<evidence type="ECO:0000313" key="8">
    <source>
        <dbReference type="Proteomes" id="UP000602057"/>
    </source>
</evidence>
<dbReference type="InterPro" id="IPR039425">
    <property type="entry name" value="RNA_pol_sigma-70-like"/>
</dbReference>
<evidence type="ECO:0000256" key="3">
    <source>
        <dbReference type="ARBA" id="ARBA00023082"/>
    </source>
</evidence>
<gene>
    <name evidence="7" type="ORF">ICJ84_08020</name>
</gene>
<dbReference type="RefSeq" id="WP_188215854.1">
    <property type="nucleotide sequence ID" value="NZ_BAABGH010000010.1"/>
</dbReference>
<dbReference type="GO" id="GO:0016987">
    <property type="term" value="F:sigma factor activity"/>
    <property type="evidence" value="ECO:0007669"/>
    <property type="project" value="UniProtKB-KW"/>
</dbReference>
<dbReference type="NCBIfam" id="TIGR02985">
    <property type="entry name" value="Sig70_bacteroi1"/>
    <property type="match status" value="1"/>
</dbReference>
<evidence type="ECO:0000259" key="5">
    <source>
        <dbReference type="Pfam" id="PF04542"/>
    </source>
</evidence>
<keyword evidence="2" id="KW-0805">Transcription regulation</keyword>
<dbReference type="InterPro" id="IPR013249">
    <property type="entry name" value="RNA_pol_sigma70_r4_t2"/>
</dbReference>
<dbReference type="PANTHER" id="PTHR43133">
    <property type="entry name" value="RNA POLYMERASE ECF-TYPE SIGMA FACTO"/>
    <property type="match status" value="1"/>
</dbReference>
<dbReference type="Pfam" id="PF08281">
    <property type="entry name" value="Sigma70_r4_2"/>
    <property type="match status" value="1"/>
</dbReference>
<dbReference type="Proteomes" id="UP000602057">
    <property type="component" value="Unassembled WGS sequence"/>
</dbReference>
<dbReference type="GO" id="GO:0006352">
    <property type="term" value="P:DNA-templated transcription initiation"/>
    <property type="evidence" value="ECO:0007669"/>
    <property type="project" value="InterPro"/>
</dbReference>
<dbReference type="InterPro" id="IPR013324">
    <property type="entry name" value="RNA_pol_sigma_r3/r4-like"/>
</dbReference>
<dbReference type="NCBIfam" id="TIGR02937">
    <property type="entry name" value="sigma70-ECF"/>
    <property type="match status" value="1"/>
</dbReference>
<dbReference type="SUPFAM" id="SSF88946">
    <property type="entry name" value="Sigma2 domain of RNA polymerase sigma factors"/>
    <property type="match status" value="1"/>
</dbReference>
<evidence type="ECO:0000256" key="2">
    <source>
        <dbReference type="ARBA" id="ARBA00023015"/>
    </source>
</evidence>
<organism evidence="7 8">
    <name type="scientific">Aestuariibaculum suncheonense</name>
    <dbReference type="NCBI Taxonomy" id="1028745"/>
    <lineage>
        <taxon>Bacteria</taxon>
        <taxon>Pseudomonadati</taxon>
        <taxon>Bacteroidota</taxon>
        <taxon>Flavobacteriia</taxon>
        <taxon>Flavobacteriales</taxon>
        <taxon>Flavobacteriaceae</taxon>
    </lineage>
</organism>
<sequence length="192" mass="23032">MEDERLIDKIRKGNSQAFDLLFKKYYQSLVHYIHSFSQDIYLAEDVVQQMFVNLWINREDLKIKKSVKGYLYLVSYSSFLNYDKKVKRRQGLLEEFKKEVISDYATEDSEVLNQRINRLKQLIETLPPNCQEILKLNKFGGLKYDEIAKRMNISKKTVESQMRIAFKKIRNEFDNDKLILVFMRSFFKVTKN</sequence>
<dbReference type="Pfam" id="PF04542">
    <property type="entry name" value="Sigma70_r2"/>
    <property type="match status" value="1"/>
</dbReference>
<dbReference type="PANTHER" id="PTHR43133:SF46">
    <property type="entry name" value="RNA POLYMERASE SIGMA-70 FACTOR ECF SUBFAMILY"/>
    <property type="match status" value="1"/>
</dbReference>
<dbReference type="InterPro" id="IPR007627">
    <property type="entry name" value="RNA_pol_sigma70_r2"/>
</dbReference>
<feature type="domain" description="RNA polymerase sigma factor 70 region 4 type 2" evidence="6">
    <location>
        <begin position="117"/>
        <end position="168"/>
    </location>
</feature>
<dbReference type="Gene3D" id="1.10.1740.10">
    <property type="match status" value="1"/>
</dbReference>
<comment type="similarity">
    <text evidence="1">Belongs to the sigma-70 factor family. ECF subfamily.</text>
</comment>
<dbReference type="InterPro" id="IPR013325">
    <property type="entry name" value="RNA_pol_sigma_r2"/>
</dbReference>
<dbReference type="InterPro" id="IPR014327">
    <property type="entry name" value="RNA_pol_sigma70_bacteroid"/>
</dbReference>
<name>A0A8J6QFU1_9FLAO</name>
<evidence type="ECO:0000256" key="1">
    <source>
        <dbReference type="ARBA" id="ARBA00010641"/>
    </source>
</evidence>
<protein>
    <submittedName>
        <fullName evidence="7">RNA polymerase sigma-70 factor</fullName>
    </submittedName>
</protein>